<evidence type="ECO:0000256" key="10">
    <source>
        <dbReference type="SAM" id="MobiDB-lite"/>
    </source>
</evidence>
<dbReference type="SUPFAM" id="SSF74653">
    <property type="entry name" value="TolA/TonB C-terminal domain"/>
    <property type="match status" value="1"/>
</dbReference>
<keyword evidence="9 11" id="KW-0472">Membrane</keyword>
<accession>A0A1H3YPF6</accession>
<evidence type="ECO:0000256" key="9">
    <source>
        <dbReference type="ARBA" id="ARBA00023136"/>
    </source>
</evidence>
<dbReference type="GO" id="GO:0098797">
    <property type="term" value="C:plasma membrane protein complex"/>
    <property type="evidence" value="ECO:0007669"/>
    <property type="project" value="TreeGrafter"/>
</dbReference>
<evidence type="ECO:0000256" key="2">
    <source>
        <dbReference type="ARBA" id="ARBA00006555"/>
    </source>
</evidence>
<evidence type="ECO:0000256" key="8">
    <source>
        <dbReference type="ARBA" id="ARBA00022989"/>
    </source>
</evidence>
<dbReference type="GO" id="GO:0055085">
    <property type="term" value="P:transmembrane transport"/>
    <property type="evidence" value="ECO:0007669"/>
    <property type="project" value="InterPro"/>
</dbReference>
<evidence type="ECO:0000256" key="3">
    <source>
        <dbReference type="ARBA" id="ARBA00022448"/>
    </source>
</evidence>
<evidence type="ECO:0000256" key="7">
    <source>
        <dbReference type="ARBA" id="ARBA00022927"/>
    </source>
</evidence>
<dbReference type="PROSITE" id="PS52015">
    <property type="entry name" value="TONB_CTD"/>
    <property type="match status" value="1"/>
</dbReference>
<dbReference type="Proteomes" id="UP000199409">
    <property type="component" value="Unassembled WGS sequence"/>
</dbReference>
<dbReference type="EMBL" id="FNQN01000003">
    <property type="protein sequence ID" value="SEA13383.1"/>
    <property type="molecule type" value="Genomic_DNA"/>
</dbReference>
<organism evidence="13 14">
    <name type="scientific">Desulfuromusa kysingii</name>
    <dbReference type="NCBI Taxonomy" id="37625"/>
    <lineage>
        <taxon>Bacteria</taxon>
        <taxon>Pseudomonadati</taxon>
        <taxon>Thermodesulfobacteriota</taxon>
        <taxon>Desulfuromonadia</taxon>
        <taxon>Desulfuromonadales</taxon>
        <taxon>Geopsychrobacteraceae</taxon>
        <taxon>Desulfuromusa</taxon>
    </lineage>
</organism>
<dbReference type="OrthoDB" id="9788673at2"/>
<feature type="compositionally biased region" description="Pro residues" evidence="10">
    <location>
        <begin position="124"/>
        <end position="145"/>
    </location>
</feature>
<evidence type="ECO:0000256" key="4">
    <source>
        <dbReference type="ARBA" id="ARBA00022475"/>
    </source>
</evidence>
<sequence>MNFLYPPKPKRSKTPARLLIVCLFFSILFHIAVILLLPLLQPEEQAPLLQQQPTLVQLVDLPPKTERPQADKPREFEIDPVPIKPQPLEPVESFRKADRDQKVDQEQAPKGDDVRDQSTQKPQLPSPARPQPMPQSKPVQEPQPQPQQQSPRTEATSSQQQAAKASTPPPSQPDPVSPPQKQLSPQHLFPDARTLSEIARGSHGDRNRVKQRQDVEIGDEVWLNLQNDLLVSFFRRFHDKIELVWNYPIEAANNGIEGTLQLMIIVNPKGELLDVDVKQSSGSDLLDYEAIQAVYRAAPFGPLTKHYPHDKLKINAYFSYRLSGKIIYGRGY</sequence>
<dbReference type="RefSeq" id="WP_092345970.1">
    <property type="nucleotide sequence ID" value="NZ_FNQN01000003.1"/>
</dbReference>
<comment type="subcellular location">
    <subcellularLocation>
        <location evidence="1">Cell inner membrane</location>
        <topology evidence="1">Single-pass membrane protein</topology>
        <orientation evidence="1">Periplasmic side</orientation>
    </subcellularLocation>
</comment>
<evidence type="ECO:0000256" key="6">
    <source>
        <dbReference type="ARBA" id="ARBA00022692"/>
    </source>
</evidence>
<dbReference type="GO" id="GO:0031992">
    <property type="term" value="F:energy transducer activity"/>
    <property type="evidence" value="ECO:0007669"/>
    <property type="project" value="TreeGrafter"/>
</dbReference>
<dbReference type="GO" id="GO:0015031">
    <property type="term" value="P:protein transport"/>
    <property type="evidence" value="ECO:0007669"/>
    <property type="project" value="UniProtKB-KW"/>
</dbReference>
<feature type="domain" description="TonB C-terminal" evidence="12">
    <location>
        <begin position="232"/>
        <end position="329"/>
    </location>
</feature>
<dbReference type="PANTHER" id="PTHR33446:SF2">
    <property type="entry name" value="PROTEIN TONB"/>
    <property type="match status" value="1"/>
</dbReference>
<evidence type="ECO:0000313" key="13">
    <source>
        <dbReference type="EMBL" id="SEA13383.1"/>
    </source>
</evidence>
<evidence type="ECO:0000256" key="1">
    <source>
        <dbReference type="ARBA" id="ARBA00004383"/>
    </source>
</evidence>
<feature type="transmembrane region" description="Helical" evidence="11">
    <location>
        <begin position="18"/>
        <end position="40"/>
    </location>
</feature>
<protein>
    <submittedName>
        <fullName evidence="13">Protein TonB</fullName>
    </submittedName>
</protein>
<dbReference type="Gene3D" id="3.30.1150.10">
    <property type="match status" value="1"/>
</dbReference>
<feature type="compositionally biased region" description="Pro residues" evidence="10">
    <location>
        <begin position="167"/>
        <end position="178"/>
    </location>
</feature>
<keyword evidence="6 11" id="KW-0812">Transmembrane</keyword>
<keyword evidence="5" id="KW-0997">Cell inner membrane</keyword>
<dbReference type="STRING" id="37625.SAMN05660420_01330"/>
<dbReference type="PANTHER" id="PTHR33446">
    <property type="entry name" value="PROTEIN TONB-RELATED"/>
    <property type="match status" value="1"/>
</dbReference>
<dbReference type="InterPro" id="IPR006260">
    <property type="entry name" value="TonB/TolA_C"/>
</dbReference>
<keyword evidence="7" id="KW-0653">Protein transport</keyword>
<dbReference type="Pfam" id="PF03544">
    <property type="entry name" value="TonB_C"/>
    <property type="match status" value="1"/>
</dbReference>
<evidence type="ECO:0000259" key="12">
    <source>
        <dbReference type="PROSITE" id="PS52015"/>
    </source>
</evidence>
<evidence type="ECO:0000256" key="5">
    <source>
        <dbReference type="ARBA" id="ARBA00022519"/>
    </source>
</evidence>
<dbReference type="InterPro" id="IPR051045">
    <property type="entry name" value="TonB-dependent_transducer"/>
</dbReference>
<evidence type="ECO:0000313" key="14">
    <source>
        <dbReference type="Proteomes" id="UP000199409"/>
    </source>
</evidence>
<evidence type="ECO:0000256" key="11">
    <source>
        <dbReference type="SAM" id="Phobius"/>
    </source>
</evidence>
<comment type="similarity">
    <text evidence="2">Belongs to the TonB family.</text>
</comment>
<keyword evidence="3" id="KW-0813">Transport</keyword>
<dbReference type="AlphaFoldDB" id="A0A1H3YPF6"/>
<name>A0A1H3YPF6_9BACT</name>
<keyword evidence="4" id="KW-1003">Cell membrane</keyword>
<feature type="region of interest" description="Disordered" evidence="10">
    <location>
        <begin position="60"/>
        <end position="186"/>
    </location>
</feature>
<gene>
    <name evidence="13" type="ORF">SAMN05660420_01330</name>
</gene>
<reference evidence="13 14" key="1">
    <citation type="submission" date="2016-10" db="EMBL/GenBank/DDBJ databases">
        <authorList>
            <person name="de Groot N.N."/>
        </authorList>
    </citation>
    <scope>NUCLEOTIDE SEQUENCE [LARGE SCALE GENOMIC DNA]</scope>
    <source>
        <strain evidence="13 14">DSM 7343</strain>
    </source>
</reference>
<dbReference type="InterPro" id="IPR037682">
    <property type="entry name" value="TonB_C"/>
</dbReference>
<feature type="compositionally biased region" description="Basic and acidic residues" evidence="10">
    <location>
        <begin position="63"/>
        <end position="77"/>
    </location>
</feature>
<proteinExistence type="inferred from homology"/>
<dbReference type="NCBIfam" id="TIGR01352">
    <property type="entry name" value="tonB_Cterm"/>
    <property type="match status" value="1"/>
</dbReference>
<keyword evidence="8 11" id="KW-1133">Transmembrane helix</keyword>
<feature type="compositionally biased region" description="Low complexity" evidence="10">
    <location>
        <begin position="146"/>
        <end position="166"/>
    </location>
</feature>
<feature type="compositionally biased region" description="Basic and acidic residues" evidence="10">
    <location>
        <begin position="92"/>
        <end position="118"/>
    </location>
</feature>
<keyword evidence="14" id="KW-1185">Reference proteome</keyword>